<dbReference type="PANTHER" id="PTHR30502:SF0">
    <property type="entry name" value="PHOSPHOENOLPYRUVATE CARBOXYLASE FAMILY PROTEIN"/>
    <property type="match status" value="1"/>
</dbReference>
<dbReference type="PANTHER" id="PTHR30502">
    <property type="entry name" value="2-KETO-3-DEOXY-L-RHAMNONATE ALDOLASE"/>
    <property type="match status" value="1"/>
</dbReference>
<comment type="similarity">
    <text evidence="1">Belongs to the HpcH/HpaI aldolase family.</text>
</comment>
<evidence type="ECO:0000259" key="4">
    <source>
        <dbReference type="Pfam" id="PF03328"/>
    </source>
</evidence>
<evidence type="ECO:0000256" key="1">
    <source>
        <dbReference type="ARBA" id="ARBA00005568"/>
    </source>
</evidence>
<name>A0A9X2X5Z1_9HYPH</name>
<protein>
    <submittedName>
        <fullName evidence="5">Aldolase/citrate lyase family protein</fullName>
    </submittedName>
</protein>
<reference evidence="5" key="1">
    <citation type="submission" date="2022-08" db="EMBL/GenBank/DDBJ databases">
        <title>Chelativorans sichuanense sp. nov., a paraffin oil-degrading bacterium isolated from a mixture of oil-based drill cuttings and paddy soil.</title>
        <authorList>
            <person name="Yu J."/>
            <person name="Liu H."/>
            <person name="Chen Q."/>
        </authorList>
    </citation>
    <scope>NUCLEOTIDE SEQUENCE</scope>
    <source>
        <strain evidence="5">SCAU 2101</strain>
    </source>
</reference>
<dbReference type="InterPro" id="IPR040442">
    <property type="entry name" value="Pyrv_kinase-like_dom_sf"/>
</dbReference>
<dbReference type="Pfam" id="PF03328">
    <property type="entry name" value="HpcH_HpaI"/>
    <property type="match status" value="1"/>
</dbReference>
<dbReference type="GO" id="GO:0016832">
    <property type="term" value="F:aldehyde-lyase activity"/>
    <property type="evidence" value="ECO:0007669"/>
    <property type="project" value="TreeGrafter"/>
</dbReference>
<proteinExistence type="inferred from homology"/>
<sequence>MGPERSNSFSSRLRAGERHIGTFVKVPTVHTTEVLSSIGFDFIVIDQEHAPFDLSAIDVVILAARANGVAPIVRIGDASDGNILSLLDCGAAGIMVPHVDSPEKAHEVAMACRYRGGRRGFSRTGRAGGYGAVGVAEHLARQDEEILCIAMIEEPAGVDNIDAIVAVPGIDAVFVGRGDLSVAMGEISTAAPAVRAAVETVARATRAVGKTLIMLAESPADQAAMAELGAASFLIGSDLAFLRRAAQEALTAHGPK</sequence>
<dbReference type="Proteomes" id="UP001149009">
    <property type="component" value="Unassembled WGS sequence"/>
</dbReference>
<dbReference type="GO" id="GO:0046872">
    <property type="term" value="F:metal ion binding"/>
    <property type="evidence" value="ECO:0007669"/>
    <property type="project" value="UniProtKB-KW"/>
</dbReference>
<dbReference type="RefSeq" id="WP_261513728.1">
    <property type="nucleotide sequence ID" value="NZ_JAODNV010000004.1"/>
</dbReference>
<dbReference type="AlphaFoldDB" id="A0A9X2X5Z1"/>
<dbReference type="GO" id="GO:0005737">
    <property type="term" value="C:cytoplasm"/>
    <property type="evidence" value="ECO:0007669"/>
    <property type="project" value="TreeGrafter"/>
</dbReference>
<accession>A0A9X2X5Z1</accession>
<evidence type="ECO:0000256" key="2">
    <source>
        <dbReference type="ARBA" id="ARBA00022723"/>
    </source>
</evidence>
<dbReference type="Gene3D" id="3.20.20.60">
    <property type="entry name" value="Phosphoenolpyruvate-binding domains"/>
    <property type="match status" value="1"/>
</dbReference>
<keyword evidence="3 5" id="KW-0456">Lyase</keyword>
<dbReference type="InterPro" id="IPR005000">
    <property type="entry name" value="Aldolase/citrate-lyase_domain"/>
</dbReference>
<dbReference type="InterPro" id="IPR050251">
    <property type="entry name" value="HpcH-HpaI_aldolase"/>
</dbReference>
<keyword evidence="2" id="KW-0479">Metal-binding</keyword>
<dbReference type="EMBL" id="JAODNV010000004">
    <property type="protein sequence ID" value="MCT8989049.1"/>
    <property type="molecule type" value="Genomic_DNA"/>
</dbReference>
<dbReference type="InterPro" id="IPR015813">
    <property type="entry name" value="Pyrv/PenolPyrv_kinase-like_dom"/>
</dbReference>
<evidence type="ECO:0000313" key="5">
    <source>
        <dbReference type="EMBL" id="MCT8989049.1"/>
    </source>
</evidence>
<feature type="domain" description="HpcH/HpaI aldolase/citrate lyase" evidence="4">
    <location>
        <begin position="20"/>
        <end position="243"/>
    </location>
</feature>
<keyword evidence="6" id="KW-1185">Reference proteome</keyword>
<dbReference type="SUPFAM" id="SSF51621">
    <property type="entry name" value="Phosphoenolpyruvate/pyruvate domain"/>
    <property type="match status" value="1"/>
</dbReference>
<gene>
    <name evidence="5" type="ORF">NYR54_01895</name>
</gene>
<evidence type="ECO:0000256" key="3">
    <source>
        <dbReference type="ARBA" id="ARBA00023239"/>
    </source>
</evidence>
<organism evidence="5 6">
    <name type="scientific">Chelativorans petroleitrophicus</name>
    <dbReference type="NCBI Taxonomy" id="2975484"/>
    <lineage>
        <taxon>Bacteria</taxon>
        <taxon>Pseudomonadati</taxon>
        <taxon>Pseudomonadota</taxon>
        <taxon>Alphaproteobacteria</taxon>
        <taxon>Hyphomicrobiales</taxon>
        <taxon>Phyllobacteriaceae</taxon>
        <taxon>Chelativorans</taxon>
    </lineage>
</organism>
<comment type="caution">
    <text evidence="5">The sequence shown here is derived from an EMBL/GenBank/DDBJ whole genome shotgun (WGS) entry which is preliminary data.</text>
</comment>
<evidence type="ECO:0000313" key="6">
    <source>
        <dbReference type="Proteomes" id="UP001149009"/>
    </source>
</evidence>